<evidence type="ECO:0000256" key="2">
    <source>
        <dbReference type="ARBA" id="ARBA00001936"/>
    </source>
</evidence>
<dbReference type="InterPro" id="IPR006674">
    <property type="entry name" value="HD_domain"/>
</dbReference>
<dbReference type="EC" id="3.1.3.89" evidence="7"/>
<dbReference type="Proteomes" id="UP000789901">
    <property type="component" value="Unassembled WGS sequence"/>
</dbReference>
<name>A0ABN7W2I4_GIGMA</name>
<evidence type="ECO:0000256" key="3">
    <source>
        <dbReference type="ARBA" id="ARBA00001941"/>
    </source>
</evidence>
<evidence type="ECO:0000313" key="11">
    <source>
        <dbReference type="EMBL" id="CAG8813531.1"/>
    </source>
</evidence>
<evidence type="ECO:0000256" key="4">
    <source>
        <dbReference type="ARBA" id="ARBA00004074"/>
    </source>
</evidence>
<organism evidence="11 12">
    <name type="scientific">Gigaspora margarita</name>
    <dbReference type="NCBI Taxonomy" id="4874"/>
    <lineage>
        <taxon>Eukaryota</taxon>
        <taxon>Fungi</taxon>
        <taxon>Fungi incertae sedis</taxon>
        <taxon>Mucoromycota</taxon>
        <taxon>Glomeromycotina</taxon>
        <taxon>Glomeromycetes</taxon>
        <taxon>Diversisporales</taxon>
        <taxon>Gigasporaceae</taxon>
        <taxon>Gigaspora</taxon>
    </lineage>
</organism>
<comment type="subunit">
    <text evidence="6">Homodimer.</text>
</comment>
<dbReference type="SMART" id="SM00471">
    <property type="entry name" value="HDc"/>
    <property type="match status" value="1"/>
</dbReference>
<sequence>MADSAQTSSSNVTKLLEFFHLCEKLKTTKRTGWIYNNVENPESISDHMYRMSILSLSVNDPTLDRDKCVKMSIVHDLAEAIVEALRHMCNDLLGNSQQSQEIYALWQEYEDATTKEAKFVRDIDKFEMILQAYEYEQSQNKNLEEFFESTKGRFTHPEVKSWVEELYKN</sequence>
<keyword evidence="8" id="KW-0479">Metal-binding</keyword>
<keyword evidence="9" id="KW-0378">Hydrolase</keyword>
<dbReference type="EMBL" id="CAJVQB010029088">
    <property type="protein sequence ID" value="CAG8813531.1"/>
    <property type="molecule type" value="Genomic_DNA"/>
</dbReference>
<dbReference type="Pfam" id="PF13023">
    <property type="entry name" value="HD_3"/>
    <property type="match status" value="2"/>
</dbReference>
<evidence type="ECO:0000313" key="12">
    <source>
        <dbReference type="Proteomes" id="UP000789901"/>
    </source>
</evidence>
<evidence type="ECO:0000256" key="1">
    <source>
        <dbReference type="ARBA" id="ARBA00001638"/>
    </source>
</evidence>
<reference evidence="11 12" key="1">
    <citation type="submission" date="2021-06" db="EMBL/GenBank/DDBJ databases">
        <authorList>
            <person name="Kallberg Y."/>
            <person name="Tangrot J."/>
            <person name="Rosling A."/>
        </authorList>
    </citation>
    <scope>NUCLEOTIDE SEQUENCE [LARGE SCALE GENOMIC DNA]</scope>
    <source>
        <strain evidence="11 12">120-4 pot B 10/14</strain>
    </source>
</reference>
<comment type="caution">
    <text evidence="11">The sequence shown here is derived from an EMBL/GenBank/DDBJ whole genome shotgun (WGS) entry which is preliminary data.</text>
</comment>
<dbReference type="Gene3D" id="1.10.3210.10">
    <property type="entry name" value="Hypothetical protein af1432"/>
    <property type="match status" value="2"/>
</dbReference>
<comment type="cofactor">
    <cofactor evidence="2">
        <name>Mn(2+)</name>
        <dbReference type="ChEBI" id="CHEBI:29035"/>
    </cofactor>
</comment>
<dbReference type="InterPro" id="IPR003607">
    <property type="entry name" value="HD/PDEase_dom"/>
</dbReference>
<dbReference type="PANTHER" id="PTHR11845">
    <property type="entry name" value="5'-DEOXYNUCLEOTIDASE HDDC2"/>
    <property type="match status" value="1"/>
</dbReference>
<dbReference type="PANTHER" id="PTHR11845:SF13">
    <property type="entry name" value="5'-DEOXYNUCLEOTIDASE HDDC2"/>
    <property type="match status" value="1"/>
</dbReference>
<evidence type="ECO:0000259" key="10">
    <source>
        <dbReference type="SMART" id="SM00471"/>
    </source>
</evidence>
<feature type="domain" description="HD/PDEase" evidence="10">
    <location>
        <begin position="40"/>
        <end position="138"/>
    </location>
</feature>
<evidence type="ECO:0000256" key="6">
    <source>
        <dbReference type="ARBA" id="ARBA00011738"/>
    </source>
</evidence>
<evidence type="ECO:0000256" key="7">
    <source>
        <dbReference type="ARBA" id="ARBA00012964"/>
    </source>
</evidence>
<evidence type="ECO:0000256" key="8">
    <source>
        <dbReference type="ARBA" id="ARBA00022723"/>
    </source>
</evidence>
<accession>A0ABN7W2I4</accession>
<dbReference type="InterPro" id="IPR039356">
    <property type="entry name" value="YfbR/HDDC2"/>
</dbReference>
<comment type="catalytic activity">
    <reaction evidence="1">
        <text>a 2'-deoxyribonucleoside 5'-phosphate + H2O = a 2'-deoxyribonucleoside + phosphate</text>
        <dbReference type="Rhea" id="RHEA:36167"/>
        <dbReference type="ChEBI" id="CHEBI:15377"/>
        <dbReference type="ChEBI" id="CHEBI:18274"/>
        <dbReference type="ChEBI" id="CHEBI:43474"/>
        <dbReference type="ChEBI" id="CHEBI:65317"/>
        <dbReference type="EC" id="3.1.3.89"/>
    </reaction>
</comment>
<evidence type="ECO:0000256" key="9">
    <source>
        <dbReference type="ARBA" id="ARBA00022801"/>
    </source>
</evidence>
<comment type="cofactor">
    <cofactor evidence="3">
        <name>Co(2+)</name>
        <dbReference type="ChEBI" id="CHEBI:48828"/>
    </cofactor>
</comment>
<proteinExistence type="inferred from homology"/>
<feature type="non-terminal residue" evidence="11">
    <location>
        <position position="169"/>
    </location>
</feature>
<gene>
    <name evidence="11" type="ORF">GMARGA_LOCUS25808</name>
</gene>
<protein>
    <recommendedName>
        <fullName evidence="7">5'-deoxynucleotidase</fullName>
        <ecNumber evidence="7">3.1.3.89</ecNumber>
    </recommendedName>
</protein>
<comment type="function">
    <text evidence="4">Catalyzes the dephosphorylation of the nucleoside 5'-monophosphates deoxyadenosine monophosphate (dAMP), deoxycytidine monophosphate (dCMP), deoxyguanosine monophosphate (dGMP) and deoxythymidine monophosphate (dTMP).</text>
</comment>
<dbReference type="SUPFAM" id="SSF109604">
    <property type="entry name" value="HD-domain/PDEase-like"/>
    <property type="match status" value="1"/>
</dbReference>
<evidence type="ECO:0000256" key="5">
    <source>
        <dbReference type="ARBA" id="ARBA00009999"/>
    </source>
</evidence>
<comment type="similarity">
    <text evidence="5">Belongs to the HDDC2 family.</text>
</comment>
<keyword evidence="12" id="KW-1185">Reference proteome</keyword>